<evidence type="ECO:0000256" key="1">
    <source>
        <dbReference type="ARBA" id="ARBA00012513"/>
    </source>
</evidence>
<dbReference type="FunFam" id="3.30.200.20:FF:000306">
    <property type="entry name" value="IKS protein kinase"/>
    <property type="match status" value="1"/>
</dbReference>
<keyword evidence="2" id="KW-0723">Serine/threonine-protein kinase</keyword>
<feature type="compositionally biased region" description="Polar residues" evidence="11">
    <location>
        <begin position="397"/>
        <end position="412"/>
    </location>
</feature>
<evidence type="ECO:0000256" key="2">
    <source>
        <dbReference type="ARBA" id="ARBA00022527"/>
    </source>
</evidence>
<name>A0A0C3NMQ0_PHLG1</name>
<feature type="region of interest" description="Disordered" evidence="11">
    <location>
        <begin position="118"/>
        <end position="145"/>
    </location>
</feature>
<keyword evidence="3" id="KW-0808">Transferase</keyword>
<evidence type="ECO:0000256" key="11">
    <source>
        <dbReference type="SAM" id="MobiDB-lite"/>
    </source>
</evidence>
<reference evidence="13 14" key="1">
    <citation type="journal article" date="2014" name="PLoS Genet.">
        <title>Analysis of the Phlebiopsis gigantea genome, transcriptome and secretome provides insight into its pioneer colonization strategies of wood.</title>
        <authorList>
            <person name="Hori C."/>
            <person name="Ishida T."/>
            <person name="Igarashi K."/>
            <person name="Samejima M."/>
            <person name="Suzuki H."/>
            <person name="Master E."/>
            <person name="Ferreira P."/>
            <person name="Ruiz-Duenas F.J."/>
            <person name="Held B."/>
            <person name="Canessa P."/>
            <person name="Larrondo L.F."/>
            <person name="Schmoll M."/>
            <person name="Druzhinina I.S."/>
            <person name="Kubicek C.P."/>
            <person name="Gaskell J.A."/>
            <person name="Kersten P."/>
            <person name="St John F."/>
            <person name="Glasner J."/>
            <person name="Sabat G."/>
            <person name="Splinter BonDurant S."/>
            <person name="Syed K."/>
            <person name="Yadav J."/>
            <person name="Mgbeahuruike A.C."/>
            <person name="Kovalchuk A."/>
            <person name="Asiegbu F.O."/>
            <person name="Lackner G."/>
            <person name="Hoffmeister D."/>
            <person name="Rencoret J."/>
            <person name="Gutierrez A."/>
            <person name="Sun H."/>
            <person name="Lindquist E."/>
            <person name="Barry K."/>
            <person name="Riley R."/>
            <person name="Grigoriev I.V."/>
            <person name="Henrissat B."/>
            <person name="Kues U."/>
            <person name="Berka R.M."/>
            <person name="Martinez A.T."/>
            <person name="Covert S.F."/>
            <person name="Blanchette R.A."/>
            <person name="Cullen D."/>
        </authorList>
    </citation>
    <scope>NUCLEOTIDE SEQUENCE [LARGE SCALE GENOMIC DNA]</scope>
    <source>
        <strain evidence="13 14">11061_1 CR5-6</strain>
    </source>
</reference>
<dbReference type="SMART" id="SM00220">
    <property type="entry name" value="S_TKc"/>
    <property type="match status" value="1"/>
</dbReference>
<organism evidence="13 14">
    <name type="scientific">Phlebiopsis gigantea (strain 11061_1 CR5-6)</name>
    <name type="common">White-rot fungus</name>
    <name type="synonym">Peniophora gigantea</name>
    <dbReference type="NCBI Taxonomy" id="745531"/>
    <lineage>
        <taxon>Eukaryota</taxon>
        <taxon>Fungi</taxon>
        <taxon>Dikarya</taxon>
        <taxon>Basidiomycota</taxon>
        <taxon>Agaricomycotina</taxon>
        <taxon>Agaricomycetes</taxon>
        <taxon>Polyporales</taxon>
        <taxon>Phanerochaetaceae</taxon>
        <taxon>Phlebiopsis</taxon>
    </lineage>
</organism>
<comment type="catalytic activity">
    <reaction evidence="9">
        <text>L-seryl-[protein] + ATP = O-phospho-L-seryl-[protein] + ADP + H(+)</text>
        <dbReference type="Rhea" id="RHEA:17989"/>
        <dbReference type="Rhea" id="RHEA-COMP:9863"/>
        <dbReference type="Rhea" id="RHEA-COMP:11604"/>
        <dbReference type="ChEBI" id="CHEBI:15378"/>
        <dbReference type="ChEBI" id="CHEBI:29999"/>
        <dbReference type="ChEBI" id="CHEBI:30616"/>
        <dbReference type="ChEBI" id="CHEBI:83421"/>
        <dbReference type="ChEBI" id="CHEBI:456216"/>
        <dbReference type="EC" id="2.7.11.1"/>
    </reaction>
</comment>
<dbReference type="InterPro" id="IPR050339">
    <property type="entry name" value="CC_SR_Kinase"/>
</dbReference>
<feature type="domain" description="Protein kinase" evidence="12">
    <location>
        <begin position="162"/>
        <end position="541"/>
    </location>
</feature>
<dbReference type="PANTHER" id="PTHR11042">
    <property type="entry name" value="EUKARYOTIC TRANSLATION INITIATION FACTOR 2-ALPHA KINASE EIF2-ALPHA KINASE -RELATED"/>
    <property type="match status" value="1"/>
</dbReference>
<sequence length="546" mass="61467">MADDLQPSTPENSLFALAPLDQEWRPILHASNQVVLYNPTSHALSIRHHRAPSGPKSVVKHSFDHRCPYCHRALPHEESSEEDEAELELVDSELEDHPRSRVPNYFQLLQVANETTSIPSTPFQRSSFPQSRNSSPERSQNNASDVPFRAESMAEGYFSAFFQEEYRLGMGANGTVYLCQHVLDGNPLGHFAVKKIAVGQSHDYLLKTLREVRLLEQLHHPNIIQYHHSWLESSQFSSFGPKVPTLHVLMQWAEGGSLDDFIDVRLGRRSTTHIHPASTPAPENNSPQTTKNQPLSRGARIRAFRAMQSASPEDREKRKQELAGNISGSNTCQTDWKAVHLLSAEEVKSLFQDVVEGLSFLHDKSILHLDLKPGNVLLTWDEGRLIPRAMLSDFGTSQDMLNSRPRSGNTGTLEYASPESLPNPSGILSQIDSKADMWSLGMILHKLLFFQLPYKHASDSTEKVDSKVDGKATMELLQKEVHDYPGFKSSRNLETTFSSRRLPSSFLVLLETLLHVTASKRPSSERVVTAIREGRVGHFMLYRTRT</sequence>
<dbReference type="PROSITE" id="PS00107">
    <property type="entry name" value="PROTEIN_KINASE_ATP"/>
    <property type="match status" value="1"/>
</dbReference>
<comment type="similarity">
    <text evidence="7">Belongs to the protein kinase superfamily. Ser/Thr protein kinase family. GCN2 subfamily.</text>
</comment>
<dbReference type="PROSITE" id="PS00108">
    <property type="entry name" value="PROTEIN_KINASE_ST"/>
    <property type="match status" value="1"/>
</dbReference>
<dbReference type="InterPro" id="IPR000719">
    <property type="entry name" value="Prot_kinase_dom"/>
</dbReference>
<dbReference type="InterPro" id="IPR011009">
    <property type="entry name" value="Kinase-like_dom_sf"/>
</dbReference>
<dbReference type="OrthoDB" id="1405469at2759"/>
<feature type="compositionally biased region" description="Polar residues" evidence="11">
    <location>
        <begin position="118"/>
        <end position="144"/>
    </location>
</feature>
<dbReference type="AlphaFoldDB" id="A0A0C3NMQ0"/>
<feature type="binding site" evidence="10">
    <location>
        <position position="195"/>
    </location>
    <ligand>
        <name>ATP</name>
        <dbReference type="ChEBI" id="CHEBI:30616"/>
    </ligand>
</feature>
<dbReference type="CDD" id="cd00180">
    <property type="entry name" value="PKc"/>
    <property type="match status" value="1"/>
</dbReference>
<dbReference type="Pfam" id="PF00069">
    <property type="entry name" value="Pkinase"/>
    <property type="match status" value="2"/>
</dbReference>
<keyword evidence="5" id="KW-0418">Kinase</keyword>
<evidence type="ECO:0000256" key="7">
    <source>
        <dbReference type="ARBA" id="ARBA00037982"/>
    </source>
</evidence>
<dbReference type="InterPro" id="IPR017441">
    <property type="entry name" value="Protein_kinase_ATP_BS"/>
</dbReference>
<keyword evidence="14" id="KW-1185">Reference proteome</keyword>
<dbReference type="InterPro" id="IPR008271">
    <property type="entry name" value="Ser/Thr_kinase_AS"/>
</dbReference>
<evidence type="ECO:0000256" key="10">
    <source>
        <dbReference type="PROSITE-ProRule" id="PRU10141"/>
    </source>
</evidence>
<evidence type="ECO:0000313" key="14">
    <source>
        <dbReference type="Proteomes" id="UP000053257"/>
    </source>
</evidence>
<evidence type="ECO:0000313" key="13">
    <source>
        <dbReference type="EMBL" id="KIP06309.1"/>
    </source>
</evidence>
<evidence type="ECO:0000256" key="6">
    <source>
        <dbReference type="ARBA" id="ARBA00022840"/>
    </source>
</evidence>
<feature type="region of interest" description="Disordered" evidence="11">
    <location>
        <begin position="272"/>
        <end position="329"/>
    </location>
</feature>
<evidence type="ECO:0000259" key="12">
    <source>
        <dbReference type="PROSITE" id="PS50011"/>
    </source>
</evidence>
<evidence type="ECO:0000256" key="4">
    <source>
        <dbReference type="ARBA" id="ARBA00022741"/>
    </source>
</evidence>
<dbReference type="GO" id="GO:0005737">
    <property type="term" value="C:cytoplasm"/>
    <property type="evidence" value="ECO:0007669"/>
    <property type="project" value="TreeGrafter"/>
</dbReference>
<feature type="compositionally biased region" description="Polar residues" evidence="11">
    <location>
        <begin position="281"/>
        <end position="295"/>
    </location>
</feature>
<dbReference type="GO" id="GO:0005524">
    <property type="term" value="F:ATP binding"/>
    <property type="evidence" value="ECO:0007669"/>
    <property type="project" value="UniProtKB-UniRule"/>
</dbReference>
<evidence type="ECO:0000256" key="9">
    <source>
        <dbReference type="ARBA" id="ARBA00048679"/>
    </source>
</evidence>
<comment type="catalytic activity">
    <reaction evidence="8">
        <text>L-threonyl-[protein] + ATP = O-phospho-L-threonyl-[protein] + ADP + H(+)</text>
        <dbReference type="Rhea" id="RHEA:46608"/>
        <dbReference type="Rhea" id="RHEA-COMP:11060"/>
        <dbReference type="Rhea" id="RHEA-COMP:11605"/>
        <dbReference type="ChEBI" id="CHEBI:15378"/>
        <dbReference type="ChEBI" id="CHEBI:30013"/>
        <dbReference type="ChEBI" id="CHEBI:30616"/>
        <dbReference type="ChEBI" id="CHEBI:61977"/>
        <dbReference type="ChEBI" id="CHEBI:456216"/>
        <dbReference type="EC" id="2.7.11.1"/>
    </reaction>
</comment>
<feature type="region of interest" description="Disordered" evidence="11">
    <location>
        <begin position="397"/>
        <end position="418"/>
    </location>
</feature>
<dbReference type="Gene3D" id="1.10.510.10">
    <property type="entry name" value="Transferase(Phosphotransferase) domain 1"/>
    <property type="match status" value="1"/>
</dbReference>
<evidence type="ECO:0000256" key="3">
    <source>
        <dbReference type="ARBA" id="ARBA00022679"/>
    </source>
</evidence>
<dbReference type="Gene3D" id="3.30.200.20">
    <property type="entry name" value="Phosphorylase Kinase, domain 1"/>
    <property type="match status" value="1"/>
</dbReference>
<feature type="compositionally biased region" description="Basic and acidic residues" evidence="11">
    <location>
        <begin position="312"/>
        <end position="321"/>
    </location>
</feature>
<dbReference type="PROSITE" id="PS50011">
    <property type="entry name" value="PROTEIN_KINASE_DOM"/>
    <property type="match status" value="1"/>
</dbReference>
<protein>
    <recommendedName>
        <fullName evidence="1">non-specific serine/threonine protein kinase</fullName>
        <ecNumber evidence="1">2.7.11.1</ecNumber>
    </recommendedName>
</protein>
<dbReference type="PANTHER" id="PTHR11042:SF138">
    <property type="entry name" value="SERINE_THREONINE-PROTEIN KINASE IKS1-RELATED"/>
    <property type="match status" value="1"/>
</dbReference>
<keyword evidence="6 10" id="KW-0067">ATP-binding</keyword>
<evidence type="ECO:0000256" key="5">
    <source>
        <dbReference type="ARBA" id="ARBA00022777"/>
    </source>
</evidence>
<dbReference type="EMBL" id="KN840521">
    <property type="protein sequence ID" value="KIP06309.1"/>
    <property type="molecule type" value="Genomic_DNA"/>
</dbReference>
<dbReference type="EC" id="2.7.11.1" evidence="1"/>
<evidence type="ECO:0000256" key="8">
    <source>
        <dbReference type="ARBA" id="ARBA00047899"/>
    </source>
</evidence>
<dbReference type="Proteomes" id="UP000053257">
    <property type="component" value="Unassembled WGS sequence"/>
</dbReference>
<dbReference type="GO" id="GO:0005634">
    <property type="term" value="C:nucleus"/>
    <property type="evidence" value="ECO:0007669"/>
    <property type="project" value="TreeGrafter"/>
</dbReference>
<accession>A0A0C3NMQ0</accession>
<dbReference type="STRING" id="745531.A0A0C3NMQ0"/>
<gene>
    <name evidence="13" type="ORF">PHLGIDRAFT_107158</name>
</gene>
<dbReference type="GO" id="GO:0004674">
    <property type="term" value="F:protein serine/threonine kinase activity"/>
    <property type="evidence" value="ECO:0007669"/>
    <property type="project" value="UniProtKB-KW"/>
</dbReference>
<keyword evidence="4 10" id="KW-0547">Nucleotide-binding</keyword>
<dbReference type="SUPFAM" id="SSF56112">
    <property type="entry name" value="Protein kinase-like (PK-like)"/>
    <property type="match status" value="1"/>
</dbReference>
<proteinExistence type="inferred from homology"/>
<dbReference type="HOGENOM" id="CLU_010228_1_2_1"/>